<dbReference type="AlphaFoldDB" id="A0A1G7VP93"/>
<gene>
    <name evidence="2" type="ORF">SAMN04488027_10439</name>
</gene>
<dbReference type="STRING" id="470826.SAMN04488027_10439"/>
<dbReference type="Proteomes" id="UP000199296">
    <property type="component" value="Unassembled WGS sequence"/>
</dbReference>
<keyword evidence="1" id="KW-0812">Transmembrane</keyword>
<protein>
    <submittedName>
        <fullName evidence="2">Uncharacterized protein</fullName>
    </submittedName>
</protein>
<dbReference type="EMBL" id="FNCW01000004">
    <property type="protein sequence ID" value="SDG61544.1"/>
    <property type="molecule type" value="Genomic_DNA"/>
</dbReference>
<name>A0A1G7VP93_9FLAO</name>
<evidence type="ECO:0000256" key="1">
    <source>
        <dbReference type="SAM" id="Phobius"/>
    </source>
</evidence>
<keyword evidence="1" id="KW-0472">Membrane</keyword>
<reference evidence="2 3" key="1">
    <citation type="submission" date="2016-10" db="EMBL/GenBank/DDBJ databases">
        <authorList>
            <person name="de Groot N.N."/>
        </authorList>
    </citation>
    <scope>NUCLEOTIDE SEQUENCE [LARGE SCALE GENOMIC DNA]</scope>
    <source>
        <strain evidence="2 3">DSM 19803</strain>
    </source>
</reference>
<keyword evidence="1" id="KW-1133">Transmembrane helix</keyword>
<sequence length="50" mass="5810">MAISLGFEIIFATYIILVIVPCLYLSLEDIRLFFKKDASVKRKSEVRETE</sequence>
<keyword evidence="3" id="KW-1185">Reference proteome</keyword>
<feature type="transmembrane region" description="Helical" evidence="1">
    <location>
        <begin position="6"/>
        <end position="27"/>
    </location>
</feature>
<proteinExistence type="predicted"/>
<accession>A0A1G7VP93</accession>
<evidence type="ECO:0000313" key="2">
    <source>
        <dbReference type="EMBL" id="SDG61544.1"/>
    </source>
</evidence>
<evidence type="ECO:0000313" key="3">
    <source>
        <dbReference type="Proteomes" id="UP000199296"/>
    </source>
</evidence>
<organism evidence="2 3">
    <name type="scientific">Psychroflexus sediminis</name>
    <dbReference type="NCBI Taxonomy" id="470826"/>
    <lineage>
        <taxon>Bacteria</taxon>
        <taxon>Pseudomonadati</taxon>
        <taxon>Bacteroidota</taxon>
        <taxon>Flavobacteriia</taxon>
        <taxon>Flavobacteriales</taxon>
        <taxon>Flavobacteriaceae</taxon>
        <taxon>Psychroflexus</taxon>
    </lineage>
</organism>